<evidence type="ECO:0000256" key="3">
    <source>
        <dbReference type="SAM" id="MobiDB-lite"/>
    </source>
</evidence>
<dbReference type="PROSITE" id="PS51192">
    <property type="entry name" value="HELICASE_ATP_BIND_1"/>
    <property type="match status" value="1"/>
</dbReference>
<feature type="domain" description="Helicase ATP-binding" evidence="4">
    <location>
        <begin position="313"/>
        <end position="480"/>
    </location>
</feature>
<comment type="caution">
    <text evidence="5">The sequence shown here is derived from an EMBL/GenBank/DDBJ whole genome shotgun (WGS) entry which is preliminary data.</text>
</comment>
<dbReference type="PANTHER" id="PTHR18934">
    <property type="entry name" value="ATP-DEPENDENT RNA HELICASE"/>
    <property type="match status" value="1"/>
</dbReference>
<dbReference type="Pfam" id="PF00270">
    <property type="entry name" value="DEAD"/>
    <property type="match status" value="1"/>
</dbReference>
<organism evidence="5 6">
    <name type="scientific">Datura stramonium</name>
    <name type="common">Jimsonweed</name>
    <name type="synonym">Common thornapple</name>
    <dbReference type="NCBI Taxonomy" id="4076"/>
    <lineage>
        <taxon>Eukaryota</taxon>
        <taxon>Viridiplantae</taxon>
        <taxon>Streptophyta</taxon>
        <taxon>Embryophyta</taxon>
        <taxon>Tracheophyta</taxon>
        <taxon>Spermatophyta</taxon>
        <taxon>Magnoliopsida</taxon>
        <taxon>eudicotyledons</taxon>
        <taxon>Gunneridae</taxon>
        <taxon>Pentapetalae</taxon>
        <taxon>asterids</taxon>
        <taxon>lamiids</taxon>
        <taxon>Solanales</taxon>
        <taxon>Solanaceae</taxon>
        <taxon>Solanoideae</taxon>
        <taxon>Datureae</taxon>
        <taxon>Datura</taxon>
    </lineage>
</organism>
<evidence type="ECO:0000313" key="5">
    <source>
        <dbReference type="EMBL" id="MCD7466970.1"/>
    </source>
</evidence>
<dbReference type="PANTHER" id="PTHR18934:SF146">
    <property type="entry name" value="DEXH-BOX ATP-DEPENDENT RNA HELICASE DEXH5, MITOCHONDRIAL"/>
    <property type="match status" value="1"/>
</dbReference>
<proteinExistence type="predicted"/>
<dbReference type="EC" id="3.6.4.13" evidence="1"/>
<dbReference type="SUPFAM" id="SSF52540">
    <property type="entry name" value="P-loop containing nucleoside triphosphate hydrolases"/>
    <property type="match status" value="1"/>
</dbReference>
<name>A0ABS8T6F2_DATST</name>
<evidence type="ECO:0000256" key="1">
    <source>
        <dbReference type="ARBA" id="ARBA00012552"/>
    </source>
</evidence>
<comment type="catalytic activity">
    <reaction evidence="2">
        <text>ATP + H2O = ADP + phosphate + H(+)</text>
        <dbReference type="Rhea" id="RHEA:13065"/>
        <dbReference type="ChEBI" id="CHEBI:15377"/>
        <dbReference type="ChEBI" id="CHEBI:15378"/>
        <dbReference type="ChEBI" id="CHEBI:30616"/>
        <dbReference type="ChEBI" id="CHEBI:43474"/>
        <dbReference type="ChEBI" id="CHEBI:456216"/>
        <dbReference type="EC" id="3.6.4.13"/>
    </reaction>
</comment>
<protein>
    <recommendedName>
        <fullName evidence="1">RNA helicase</fullName>
        <ecNumber evidence="1">3.6.4.13</ecNumber>
    </recommendedName>
</protein>
<dbReference type="CDD" id="cd17917">
    <property type="entry name" value="DEXHc_RHA-like"/>
    <property type="match status" value="1"/>
</dbReference>
<feature type="region of interest" description="Disordered" evidence="3">
    <location>
        <begin position="57"/>
        <end position="78"/>
    </location>
</feature>
<dbReference type="EMBL" id="JACEIK010001184">
    <property type="protein sequence ID" value="MCD7466970.1"/>
    <property type="molecule type" value="Genomic_DNA"/>
</dbReference>
<dbReference type="SMART" id="SM00487">
    <property type="entry name" value="DEXDc"/>
    <property type="match status" value="1"/>
</dbReference>
<gene>
    <name evidence="5" type="ORF">HAX54_004088</name>
</gene>
<reference evidence="5 6" key="1">
    <citation type="journal article" date="2021" name="BMC Genomics">
        <title>Datura genome reveals duplications of psychoactive alkaloid biosynthetic genes and high mutation rate following tissue culture.</title>
        <authorList>
            <person name="Rajewski A."/>
            <person name="Carter-House D."/>
            <person name="Stajich J."/>
            <person name="Litt A."/>
        </authorList>
    </citation>
    <scope>NUCLEOTIDE SEQUENCE [LARGE SCALE GENOMIC DNA]</scope>
    <source>
        <strain evidence="5">AR-01</strain>
    </source>
</reference>
<dbReference type="Gene3D" id="3.40.50.300">
    <property type="entry name" value="P-loop containing nucleotide triphosphate hydrolases"/>
    <property type="match status" value="1"/>
</dbReference>
<dbReference type="InterPro" id="IPR014001">
    <property type="entry name" value="Helicase_ATP-bd"/>
</dbReference>
<keyword evidence="6" id="KW-1185">Reference proteome</keyword>
<evidence type="ECO:0000256" key="2">
    <source>
        <dbReference type="ARBA" id="ARBA00047984"/>
    </source>
</evidence>
<dbReference type="InterPro" id="IPR027417">
    <property type="entry name" value="P-loop_NTPase"/>
</dbReference>
<evidence type="ECO:0000313" key="6">
    <source>
        <dbReference type="Proteomes" id="UP000823775"/>
    </source>
</evidence>
<sequence>MSLYPLQFLTYSSHYRNLKPFSITPLSLAMKDRPLSSCGAVYVPPHQRLRSLITVPSAASPQPGGLRPTAIDQKPNPNTLKSYPYLPLHQCQQQIQQQPMQLQHQHKRSSQFDEVSEEGSACDIELTPYQGAAASDNAEAWKWKLTALLHNNDKQELLSREKKDRRDYEQIAALARKMGLYSNLYSKVVVVSKLPLPSYRFDLDDKRPQREVILPPGLPSRVDIFLGEYMSHKPRSTDVLSRSSSNGSIATDEGLFEQSEALPQSKTSMKKILWQRSMQMQTEQQTWQESPEGRKMLEFRSSLPAYKEKDTMLSAISQNQVVIISGETGCGKTTQIPQFILESEIESVRGDTCSIICTQPRRISVMAVSERVAAERGELLGETVGYKVRLEGVKGRDTHLLFCTTGILLRRLLVDRNLKGITHVIVDEIHERGINEDFLLIVLKDLLPRRPELRLILMSATLDAELFSSYFDGAPLVHIPVRKLVASCVFN</sequence>
<dbReference type="InterPro" id="IPR011545">
    <property type="entry name" value="DEAD/DEAH_box_helicase_dom"/>
</dbReference>
<accession>A0ABS8T6F2</accession>
<dbReference type="Proteomes" id="UP000823775">
    <property type="component" value="Unassembled WGS sequence"/>
</dbReference>
<evidence type="ECO:0000259" key="4">
    <source>
        <dbReference type="PROSITE" id="PS51192"/>
    </source>
</evidence>